<dbReference type="GO" id="GO:0010181">
    <property type="term" value="F:FMN binding"/>
    <property type="evidence" value="ECO:0007669"/>
    <property type="project" value="InterPro"/>
</dbReference>
<proteinExistence type="inferred from homology"/>
<keyword evidence="8" id="KW-1185">Reference proteome</keyword>
<dbReference type="InterPro" id="IPR002563">
    <property type="entry name" value="Flavin_Rdtase-like_dom"/>
</dbReference>
<dbReference type="SMART" id="SM00903">
    <property type="entry name" value="Flavin_Reduct"/>
    <property type="match status" value="1"/>
</dbReference>
<dbReference type="Gene3D" id="2.30.110.10">
    <property type="entry name" value="Electron Transport, Fmn-binding Protein, Chain A"/>
    <property type="match status" value="1"/>
</dbReference>
<organism evidence="7 8">
    <name type="scientific">Coniosporium apollinis (strain CBS 100218)</name>
    <name type="common">Rock-inhabiting black yeast</name>
    <dbReference type="NCBI Taxonomy" id="1168221"/>
    <lineage>
        <taxon>Eukaryota</taxon>
        <taxon>Fungi</taxon>
        <taxon>Dikarya</taxon>
        <taxon>Ascomycota</taxon>
        <taxon>Pezizomycotina</taxon>
        <taxon>Dothideomycetes</taxon>
        <taxon>Dothideomycetes incertae sedis</taxon>
        <taxon>Coniosporium</taxon>
    </lineage>
</organism>
<dbReference type="GeneID" id="19898853"/>
<dbReference type="EMBL" id="JH767558">
    <property type="protein sequence ID" value="EON62321.1"/>
    <property type="molecule type" value="Genomic_DNA"/>
</dbReference>
<dbReference type="SUPFAM" id="SSF50475">
    <property type="entry name" value="FMN-binding split barrel"/>
    <property type="match status" value="1"/>
</dbReference>
<accession>R7YL01</accession>
<dbReference type="InterPro" id="IPR012349">
    <property type="entry name" value="Split_barrel_FMN-bd"/>
</dbReference>
<comment type="cofactor">
    <cofactor evidence="1">
        <name>FMN</name>
        <dbReference type="ChEBI" id="CHEBI:58210"/>
    </cofactor>
</comment>
<feature type="domain" description="Flavin reductase like" evidence="6">
    <location>
        <begin position="97"/>
        <end position="259"/>
    </location>
</feature>
<sequence length="308" mass="34401">MDSEKVQRAEDPTAHEHMLDSEKHVKRNPHPDFKKVESSRPDWHEQDKWAFTKTRDPHWKLGQGPNDGGECLKKEHVEIDPYAEGRPATFNYKLLISAVIPRPIGFVSTRSKDGKSTNLSPFSYFNVINHDPPLFIIGFAGGFEKAKDSLRNLTESGECACCLNIISEHFIEAANACSINAPYGVSEWALTGLHPAPCSKVKASRVKESIFSIEAVLVETKEFESRATPGKKTGVLAIVEGVRFWAREDAVNEDRNLLDPAILMPMSRLGGITYGRLLEGVELPRPEWSGVKPEEKERLAKPKAESQL</sequence>
<dbReference type="STRING" id="1168221.R7YL01"/>
<dbReference type="PANTHER" id="PTHR33798">
    <property type="entry name" value="FLAVOPROTEIN OXYGENASE"/>
    <property type="match status" value="1"/>
</dbReference>
<dbReference type="PANTHER" id="PTHR33798:SF5">
    <property type="entry name" value="FLAVIN REDUCTASE LIKE DOMAIN-CONTAINING PROTEIN"/>
    <property type="match status" value="1"/>
</dbReference>
<evidence type="ECO:0000313" key="7">
    <source>
        <dbReference type="EMBL" id="EON62321.1"/>
    </source>
</evidence>
<comment type="similarity">
    <text evidence="4">Belongs to the flavoredoxin family.</text>
</comment>
<dbReference type="RefSeq" id="XP_007777638.1">
    <property type="nucleotide sequence ID" value="XM_007779448.1"/>
</dbReference>
<dbReference type="HOGENOM" id="CLU_059021_3_0_1"/>
<name>R7YL01_CONA1</name>
<feature type="region of interest" description="Disordered" evidence="5">
    <location>
        <begin position="1"/>
        <end position="41"/>
    </location>
</feature>
<feature type="region of interest" description="Disordered" evidence="5">
    <location>
        <begin position="289"/>
        <end position="308"/>
    </location>
</feature>
<dbReference type="eggNOG" id="ENOG502QT1K">
    <property type="taxonomic scope" value="Eukaryota"/>
</dbReference>
<evidence type="ECO:0000256" key="2">
    <source>
        <dbReference type="ARBA" id="ARBA00022630"/>
    </source>
</evidence>
<feature type="compositionally biased region" description="Basic and acidic residues" evidence="5">
    <location>
        <begin position="292"/>
        <end position="308"/>
    </location>
</feature>
<dbReference type="OMA" id="GNLIICE"/>
<dbReference type="OrthoDB" id="10250990at2759"/>
<evidence type="ECO:0000256" key="1">
    <source>
        <dbReference type="ARBA" id="ARBA00001917"/>
    </source>
</evidence>
<evidence type="ECO:0000256" key="3">
    <source>
        <dbReference type="ARBA" id="ARBA00022643"/>
    </source>
</evidence>
<dbReference type="Proteomes" id="UP000016924">
    <property type="component" value="Unassembled WGS sequence"/>
</dbReference>
<keyword evidence="3" id="KW-0288">FMN</keyword>
<evidence type="ECO:0000256" key="5">
    <source>
        <dbReference type="SAM" id="MobiDB-lite"/>
    </source>
</evidence>
<dbReference type="AlphaFoldDB" id="R7YL01"/>
<protein>
    <recommendedName>
        <fullName evidence="6">Flavin reductase like domain-containing protein</fullName>
    </recommendedName>
</protein>
<evidence type="ECO:0000313" key="8">
    <source>
        <dbReference type="Proteomes" id="UP000016924"/>
    </source>
</evidence>
<evidence type="ECO:0000259" key="6">
    <source>
        <dbReference type="SMART" id="SM00903"/>
    </source>
</evidence>
<evidence type="ECO:0000256" key="4">
    <source>
        <dbReference type="ARBA" id="ARBA00038054"/>
    </source>
</evidence>
<dbReference type="Pfam" id="PF01613">
    <property type="entry name" value="Flavin_Reduct"/>
    <property type="match status" value="1"/>
</dbReference>
<reference evidence="8" key="1">
    <citation type="submission" date="2012-06" db="EMBL/GenBank/DDBJ databases">
        <title>The genome sequence of Coniosporium apollinis CBS 100218.</title>
        <authorList>
            <consortium name="The Broad Institute Genome Sequencing Platform"/>
            <person name="Cuomo C."/>
            <person name="Gorbushina A."/>
            <person name="Noack S."/>
            <person name="Walker B."/>
            <person name="Young S.K."/>
            <person name="Zeng Q."/>
            <person name="Gargeya S."/>
            <person name="Fitzgerald M."/>
            <person name="Haas B."/>
            <person name="Abouelleil A."/>
            <person name="Alvarado L."/>
            <person name="Arachchi H.M."/>
            <person name="Berlin A.M."/>
            <person name="Chapman S.B."/>
            <person name="Goldberg J."/>
            <person name="Griggs A."/>
            <person name="Gujja S."/>
            <person name="Hansen M."/>
            <person name="Howarth C."/>
            <person name="Imamovic A."/>
            <person name="Larimer J."/>
            <person name="McCowan C."/>
            <person name="Montmayeur A."/>
            <person name="Murphy C."/>
            <person name="Neiman D."/>
            <person name="Pearson M."/>
            <person name="Priest M."/>
            <person name="Roberts A."/>
            <person name="Saif S."/>
            <person name="Shea T."/>
            <person name="Sisk P."/>
            <person name="Sykes S."/>
            <person name="Wortman J."/>
            <person name="Nusbaum C."/>
            <person name="Birren B."/>
        </authorList>
    </citation>
    <scope>NUCLEOTIDE SEQUENCE [LARGE SCALE GENOMIC DNA]</scope>
    <source>
        <strain evidence="8">CBS 100218</strain>
    </source>
</reference>
<gene>
    <name evidence="7" type="ORF">W97_01542</name>
</gene>
<keyword evidence="2" id="KW-0285">Flavoprotein</keyword>